<keyword evidence="3" id="KW-0670">Pyruvate</keyword>
<proteinExistence type="predicted"/>
<dbReference type="EMBL" id="JAAIUW010000002">
    <property type="protein sequence ID" value="KAF7841321.1"/>
    <property type="molecule type" value="Genomic_DNA"/>
</dbReference>
<keyword evidence="2" id="KW-0472">Membrane</keyword>
<evidence type="ECO:0000256" key="2">
    <source>
        <dbReference type="SAM" id="Phobius"/>
    </source>
</evidence>
<sequence length="367" mass="41661">MVNEVSVWVQLWDVPLEYQTPLVAHRIGYLLGAVREVDWIPVFPRNLRLMMGNEYGCNVALSVFIAFAVHVVELGVSLISVIGLMSKLIWRLMLNVNGYNIDALDPAWINQVEKYCPAPTHIRHPLPGIRINEPIFREPSQTNELKWVEYGDGEFGLANGWPADDSYSTVASSNAKQKQPMIAEDQPTWRDILEDVQPLQHIHMPGSTFEVGQSSRNPPSTDRNEEYEHEQMVGGTITPTILAPEELEVIENAAPLQIFLSERHSEDQEQSHIPQRPQSPINHFTKENEDMNYHLLRDQNSDPIVNHVHPPQISMALTWQDFLEQSFSTAPNSLQNGDDAKTEARSSIYLSLEDNEGVLRKRKACTL</sequence>
<keyword evidence="2" id="KW-1133">Transmembrane helix</keyword>
<evidence type="ECO:0000313" key="3">
    <source>
        <dbReference type="EMBL" id="KAF7841321.1"/>
    </source>
</evidence>
<dbReference type="OrthoDB" id="1433777at2759"/>
<gene>
    <name evidence="3" type="ORF">G2W53_003619</name>
</gene>
<evidence type="ECO:0000313" key="4">
    <source>
        <dbReference type="Proteomes" id="UP000634136"/>
    </source>
</evidence>
<name>A0A835CH70_9FABA</name>
<feature type="region of interest" description="Disordered" evidence="1">
    <location>
        <begin position="206"/>
        <end position="230"/>
    </location>
</feature>
<dbReference type="AlphaFoldDB" id="A0A835CH70"/>
<evidence type="ECO:0000256" key="1">
    <source>
        <dbReference type="SAM" id="MobiDB-lite"/>
    </source>
</evidence>
<protein>
    <submittedName>
        <fullName evidence="3">Pyruvate carboxyltransferase</fullName>
    </submittedName>
</protein>
<comment type="caution">
    <text evidence="3">The sequence shown here is derived from an EMBL/GenBank/DDBJ whole genome shotgun (WGS) entry which is preliminary data.</text>
</comment>
<dbReference type="GO" id="GO:0016740">
    <property type="term" value="F:transferase activity"/>
    <property type="evidence" value="ECO:0007669"/>
    <property type="project" value="UniProtKB-KW"/>
</dbReference>
<feature type="transmembrane region" description="Helical" evidence="2">
    <location>
        <begin position="59"/>
        <end position="84"/>
    </location>
</feature>
<keyword evidence="3" id="KW-0808">Transferase</keyword>
<feature type="compositionally biased region" description="Polar residues" evidence="1">
    <location>
        <begin position="210"/>
        <end position="221"/>
    </location>
</feature>
<accession>A0A835CH70</accession>
<keyword evidence="2" id="KW-0812">Transmembrane</keyword>
<keyword evidence="4" id="KW-1185">Reference proteome</keyword>
<organism evidence="3 4">
    <name type="scientific">Senna tora</name>
    <dbReference type="NCBI Taxonomy" id="362788"/>
    <lineage>
        <taxon>Eukaryota</taxon>
        <taxon>Viridiplantae</taxon>
        <taxon>Streptophyta</taxon>
        <taxon>Embryophyta</taxon>
        <taxon>Tracheophyta</taxon>
        <taxon>Spermatophyta</taxon>
        <taxon>Magnoliopsida</taxon>
        <taxon>eudicotyledons</taxon>
        <taxon>Gunneridae</taxon>
        <taxon>Pentapetalae</taxon>
        <taxon>rosids</taxon>
        <taxon>fabids</taxon>
        <taxon>Fabales</taxon>
        <taxon>Fabaceae</taxon>
        <taxon>Caesalpinioideae</taxon>
        <taxon>Cassia clade</taxon>
        <taxon>Senna</taxon>
    </lineage>
</organism>
<reference evidence="3" key="1">
    <citation type="submission" date="2020-09" db="EMBL/GenBank/DDBJ databases">
        <title>Genome-Enabled Discovery of Anthraquinone Biosynthesis in Senna tora.</title>
        <authorList>
            <person name="Kang S.-H."/>
            <person name="Pandey R.P."/>
            <person name="Lee C.-M."/>
            <person name="Sim J.-S."/>
            <person name="Jeong J.-T."/>
            <person name="Choi B.-S."/>
            <person name="Jung M."/>
            <person name="Ginzburg D."/>
            <person name="Zhao K."/>
            <person name="Won S.Y."/>
            <person name="Oh T.-J."/>
            <person name="Yu Y."/>
            <person name="Kim N.-H."/>
            <person name="Lee O.R."/>
            <person name="Lee T.-H."/>
            <person name="Bashyal P."/>
            <person name="Kim T.-S."/>
            <person name="Lee W.-H."/>
            <person name="Kawkins C."/>
            <person name="Kim C.-K."/>
            <person name="Kim J.S."/>
            <person name="Ahn B.O."/>
            <person name="Rhee S.Y."/>
            <person name="Sohng J.K."/>
        </authorList>
    </citation>
    <scope>NUCLEOTIDE SEQUENCE</scope>
    <source>
        <tissue evidence="3">Leaf</tissue>
    </source>
</reference>
<dbReference type="Proteomes" id="UP000634136">
    <property type="component" value="Unassembled WGS sequence"/>
</dbReference>